<name>A0ACD3AGH9_9AGAR</name>
<sequence length="390" mass="44414">MVLEYLLQVSQVFRSPSQREIFSKITLCDREGEGEEARSTRLGSLRALLTLNPILLTYIRTIHIMRLPPHQSCFAHLWVEPALACLLKDLLAAPLQHLRLSSQWWESSLDWAEFSLPLKDVLIQVFSKPSLRVLSLENCVFPQSFFHHLHLPGLEQIDWVEPSIRTEAVPLPTARVPGTGQPCLANLQLSYGVYVSRDANDEPDFEVQNSGLDLSALRCLYFKIETDSLKPSLPRIPQFERIEELNIEVIDKFDSDDDDVTSWCIDLSRYTKLRKLSLRHVYPDGLDTFAIWIGNSLQTIPSFHPTLQSISVGLDFKPPTEDWDAFKPLSHQLLRLTQESKGVLKPSSVVVDLRTTAFHVSQEELMRCLNSSWEGETEKMVIDVTYSAAS</sequence>
<gene>
    <name evidence="1" type="ORF">BDN72DRAFT_846222</name>
</gene>
<dbReference type="Proteomes" id="UP000308600">
    <property type="component" value="Unassembled WGS sequence"/>
</dbReference>
<keyword evidence="2" id="KW-1185">Reference proteome</keyword>
<dbReference type="EMBL" id="ML208458">
    <property type="protein sequence ID" value="TFK64855.1"/>
    <property type="molecule type" value="Genomic_DNA"/>
</dbReference>
<evidence type="ECO:0000313" key="2">
    <source>
        <dbReference type="Proteomes" id="UP000308600"/>
    </source>
</evidence>
<protein>
    <submittedName>
        <fullName evidence="1">Uncharacterized protein</fullName>
    </submittedName>
</protein>
<evidence type="ECO:0000313" key="1">
    <source>
        <dbReference type="EMBL" id="TFK64855.1"/>
    </source>
</evidence>
<proteinExistence type="predicted"/>
<reference evidence="1 2" key="1">
    <citation type="journal article" date="2019" name="Nat. Ecol. Evol.">
        <title>Megaphylogeny resolves global patterns of mushroom evolution.</title>
        <authorList>
            <person name="Varga T."/>
            <person name="Krizsan K."/>
            <person name="Foldi C."/>
            <person name="Dima B."/>
            <person name="Sanchez-Garcia M."/>
            <person name="Sanchez-Ramirez S."/>
            <person name="Szollosi G.J."/>
            <person name="Szarkandi J.G."/>
            <person name="Papp V."/>
            <person name="Albert L."/>
            <person name="Andreopoulos W."/>
            <person name="Angelini C."/>
            <person name="Antonin V."/>
            <person name="Barry K.W."/>
            <person name="Bougher N.L."/>
            <person name="Buchanan P."/>
            <person name="Buyck B."/>
            <person name="Bense V."/>
            <person name="Catcheside P."/>
            <person name="Chovatia M."/>
            <person name="Cooper J."/>
            <person name="Damon W."/>
            <person name="Desjardin D."/>
            <person name="Finy P."/>
            <person name="Geml J."/>
            <person name="Haridas S."/>
            <person name="Hughes K."/>
            <person name="Justo A."/>
            <person name="Karasinski D."/>
            <person name="Kautmanova I."/>
            <person name="Kiss B."/>
            <person name="Kocsube S."/>
            <person name="Kotiranta H."/>
            <person name="LaButti K.M."/>
            <person name="Lechner B.E."/>
            <person name="Liimatainen K."/>
            <person name="Lipzen A."/>
            <person name="Lukacs Z."/>
            <person name="Mihaltcheva S."/>
            <person name="Morgado L.N."/>
            <person name="Niskanen T."/>
            <person name="Noordeloos M.E."/>
            <person name="Ohm R.A."/>
            <person name="Ortiz-Santana B."/>
            <person name="Ovrebo C."/>
            <person name="Racz N."/>
            <person name="Riley R."/>
            <person name="Savchenko A."/>
            <person name="Shiryaev A."/>
            <person name="Soop K."/>
            <person name="Spirin V."/>
            <person name="Szebenyi C."/>
            <person name="Tomsovsky M."/>
            <person name="Tulloss R.E."/>
            <person name="Uehling J."/>
            <person name="Grigoriev I.V."/>
            <person name="Vagvolgyi C."/>
            <person name="Papp T."/>
            <person name="Martin F.M."/>
            <person name="Miettinen O."/>
            <person name="Hibbett D.S."/>
            <person name="Nagy L.G."/>
        </authorList>
    </citation>
    <scope>NUCLEOTIDE SEQUENCE [LARGE SCALE GENOMIC DNA]</scope>
    <source>
        <strain evidence="1 2">NL-1719</strain>
    </source>
</reference>
<organism evidence="1 2">
    <name type="scientific">Pluteus cervinus</name>
    <dbReference type="NCBI Taxonomy" id="181527"/>
    <lineage>
        <taxon>Eukaryota</taxon>
        <taxon>Fungi</taxon>
        <taxon>Dikarya</taxon>
        <taxon>Basidiomycota</taxon>
        <taxon>Agaricomycotina</taxon>
        <taxon>Agaricomycetes</taxon>
        <taxon>Agaricomycetidae</taxon>
        <taxon>Agaricales</taxon>
        <taxon>Pluteineae</taxon>
        <taxon>Pluteaceae</taxon>
        <taxon>Pluteus</taxon>
    </lineage>
</organism>
<accession>A0ACD3AGH9</accession>